<dbReference type="InterPro" id="IPR057349">
    <property type="entry name" value="C2_Mug190_3rd"/>
</dbReference>
<feature type="transmembrane region" description="Helical" evidence="12">
    <location>
        <begin position="240"/>
        <end position="259"/>
    </location>
</feature>
<evidence type="ECO:0000259" key="13">
    <source>
        <dbReference type="PROSITE" id="PS50004"/>
    </source>
</evidence>
<dbReference type="GO" id="GO:0006869">
    <property type="term" value="P:lipid transport"/>
    <property type="evidence" value="ECO:0007669"/>
    <property type="project" value="UniProtKB-KW"/>
</dbReference>
<evidence type="ECO:0000313" key="15">
    <source>
        <dbReference type="EMBL" id="KAF2454938.1"/>
    </source>
</evidence>
<keyword evidence="6" id="KW-0256">Endoplasmic reticulum</keyword>
<organism evidence="15 16">
    <name type="scientific">Lineolata rhizophorae</name>
    <dbReference type="NCBI Taxonomy" id="578093"/>
    <lineage>
        <taxon>Eukaryota</taxon>
        <taxon>Fungi</taxon>
        <taxon>Dikarya</taxon>
        <taxon>Ascomycota</taxon>
        <taxon>Pezizomycotina</taxon>
        <taxon>Dothideomycetes</taxon>
        <taxon>Dothideomycetes incertae sedis</taxon>
        <taxon>Lineolatales</taxon>
        <taxon>Lineolataceae</taxon>
        <taxon>Lineolata</taxon>
    </lineage>
</organism>
<evidence type="ECO:0000256" key="1">
    <source>
        <dbReference type="ARBA" id="ARBA00004586"/>
    </source>
</evidence>
<dbReference type="Pfam" id="PF25331">
    <property type="entry name" value="C2_Mug190_3rd"/>
    <property type="match status" value="1"/>
</dbReference>
<feature type="region of interest" description="Disordered" evidence="11">
    <location>
        <begin position="173"/>
        <end position="217"/>
    </location>
</feature>
<dbReference type="CDD" id="cd21676">
    <property type="entry name" value="SMP_Mug190"/>
    <property type="match status" value="1"/>
</dbReference>
<dbReference type="PROSITE" id="PS51847">
    <property type="entry name" value="SMP"/>
    <property type="match status" value="1"/>
</dbReference>
<evidence type="ECO:0000259" key="14">
    <source>
        <dbReference type="PROSITE" id="PS51847"/>
    </source>
</evidence>
<feature type="compositionally biased region" description="Basic and acidic residues" evidence="11">
    <location>
        <begin position="395"/>
        <end position="424"/>
    </location>
</feature>
<keyword evidence="3" id="KW-0597">Phosphoprotein</keyword>
<dbReference type="PANTHER" id="PTHR47348">
    <property type="entry name" value="MEIOTICALLY UP-REGULATED GENE 190 PROTEIN"/>
    <property type="match status" value="1"/>
</dbReference>
<dbReference type="Pfam" id="PF25669">
    <property type="entry name" value="SMP_MUG190-like"/>
    <property type="match status" value="1"/>
</dbReference>
<keyword evidence="2" id="KW-0813">Transport</keyword>
<dbReference type="SMART" id="SM00239">
    <property type="entry name" value="C2"/>
    <property type="match status" value="2"/>
</dbReference>
<feature type="domain" description="C2" evidence="13">
    <location>
        <begin position="777"/>
        <end position="913"/>
    </location>
</feature>
<feature type="region of interest" description="Disordered" evidence="11">
    <location>
        <begin position="809"/>
        <end position="831"/>
    </location>
</feature>
<evidence type="ECO:0000256" key="12">
    <source>
        <dbReference type="SAM" id="Phobius"/>
    </source>
</evidence>
<evidence type="ECO:0000256" key="8">
    <source>
        <dbReference type="ARBA" id="ARBA00023055"/>
    </source>
</evidence>
<keyword evidence="16" id="KW-1185">Reference proteome</keyword>
<accession>A0A6A6NTP9</accession>
<keyword evidence="5" id="KW-0677">Repeat</keyword>
<evidence type="ECO:0000256" key="2">
    <source>
        <dbReference type="ARBA" id="ARBA00022448"/>
    </source>
</evidence>
<dbReference type="GO" id="GO:0061817">
    <property type="term" value="P:endoplasmic reticulum-plasma membrane tethering"/>
    <property type="evidence" value="ECO:0007669"/>
    <property type="project" value="InterPro"/>
</dbReference>
<evidence type="ECO:0000256" key="10">
    <source>
        <dbReference type="ARBA" id="ARBA00023136"/>
    </source>
</evidence>
<feature type="compositionally biased region" description="Acidic residues" evidence="11">
    <location>
        <begin position="1120"/>
        <end position="1130"/>
    </location>
</feature>
<evidence type="ECO:0000313" key="16">
    <source>
        <dbReference type="Proteomes" id="UP000799766"/>
    </source>
</evidence>
<feature type="domain" description="SMP-LTD" evidence="14">
    <location>
        <begin position="313"/>
        <end position="564"/>
    </location>
</feature>
<dbReference type="EMBL" id="MU001689">
    <property type="protein sequence ID" value="KAF2454938.1"/>
    <property type="molecule type" value="Genomic_DNA"/>
</dbReference>
<dbReference type="CDD" id="cd04052">
    <property type="entry name" value="C2B_Tricalbin-like"/>
    <property type="match status" value="1"/>
</dbReference>
<feature type="region of interest" description="Disordered" evidence="11">
    <location>
        <begin position="1"/>
        <end position="158"/>
    </location>
</feature>
<feature type="region of interest" description="Disordered" evidence="11">
    <location>
        <begin position="394"/>
        <end position="430"/>
    </location>
</feature>
<feature type="transmembrane region" description="Helical" evidence="12">
    <location>
        <begin position="265"/>
        <end position="285"/>
    </location>
</feature>
<dbReference type="GO" id="GO:0008289">
    <property type="term" value="F:lipid binding"/>
    <property type="evidence" value="ECO:0007669"/>
    <property type="project" value="UniProtKB-KW"/>
</dbReference>
<keyword evidence="10 12" id="KW-0472">Membrane</keyword>
<feature type="compositionally biased region" description="Basic and acidic residues" evidence="11">
    <location>
        <begin position="809"/>
        <end position="822"/>
    </location>
</feature>
<keyword evidence="8" id="KW-0445">Lipid transport</keyword>
<dbReference type="PROSITE" id="PS50004">
    <property type="entry name" value="C2"/>
    <property type="match status" value="2"/>
</dbReference>
<dbReference type="Pfam" id="PF00168">
    <property type="entry name" value="C2"/>
    <property type="match status" value="2"/>
</dbReference>
<comment type="subcellular location">
    <subcellularLocation>
        <location evidence="1">Endoplasmic reticulum membrane</location>
    </subcellularLocation>
</comment>
<feature type="domain" description="C2" evidence="13">
    <location>
        <begin position="562"/>
        <end position="693"/>
    </location>
</feature>
<dbReference type="PANTHER" id="PTHR47348:SF2">
    <property type="entry name" value="MEIOTICALLY UP-REGULATED 190 PROTEIN"/>
    <property type="match status" value="1"/>
</dbReference>
<dbReference type="OrthoDB" id="419768at2759"/>
<feature type="region of interest" description="Disordered" evidence="11">
    <location>
        <begin position="755"/>
        <end position="775"/>
    </location>
</feature>
<dbReference type="InterPro" id="IPR000008">
    <property type="entry name" value="C2_dom"/>
</dbReference>
<proteinExistence type="predicted"/>
<evidence type="ECO:0000256" key="9">
    <source>
        <dbReference type="ARBA" id="ARBA00023121"/>
    </source>
</evidence>
<keyword evidence="7 12" id="KW-1133">Transmembrane helix</keyword>
<evidence type="ECO:0000256" key="3">
    <source>
        <dbReference type="ARBA" id="ARBA00022553"/>
    </source>
</evidence>
<name>A0A6A6NTP9_9PEZI</name>
<evidence type="ECO:0000256" key="4">
    <source>
        <dbReference type="ARBA" id="ARBA00022692"/>
    </source>
</evidence>
<keyword evidence="9" id="KW-0446">Lipid-binding</keyword>
<keyword evidence="4 12" id="KW-0812">Transmembrane</keyword>
<dbReference type="SUPFAM" id="SSF49562">
    <property type="entry name" value="C2 domain (Calcium/lipid-binding domain, CaLB)"/>
    <property type="match status" value="2"/>
</dbReference>
<evidence type="ECO:0000256" key="7">
    <source>
        <dbReference type="ARBA" id="ARBA00022989"/>
    </source>
</evidence>
<evidence type="ECO:0000256" key="6">
    <source>
        <dbReference type="ARBA" id="ARBA00022824"/>
    </source>
</evidence>
<feature type="compositionally biased region" description="Basic residues" evidence="11">
    <location>
        <begin position="138"/>
        <end position="147"/>
    </location>
</feature>
<dbReference type="InterPro" id="IPR037767">
    <property type="entry name" value="C2A_Mug190-like"/>
</dbReference>
<dbReference type="GO" id="GO:0005789">
    <property type="term" value="C:endoplasmic reticulum membrane"/>
    <property type="evidence" value="ECO:0007669"/>
    <property type="project" value="UniProtKB-SubCell"/>
</dbReference>
<dbReference type="Proteomes" id="UP000799766">
    <property type="component" value="Unassembled WGS sequence"/>
</dbReference>
<dbReference type="InterPro" id="IPR035892">
    <property type="entry name" value="C2_domain_sf"/>
</dbReference>
<evidence type="ECO:0000256" key="5">
    <source>
        <dbReference type="ARBA" id="ARBA00022737"/>
    </source>
</evidence>
<dbReference type="Gene3D" id="2.60.40.150">
    <property type="entry name" value="C2 domain"/>
    <property type="match status" value="2"/>
</dbReference>
<gene>
    <name evidence="15" type="ORF">BDY21DRAFT_351971</name>
</gene>
<feature type="compositionally biased region" description="Acidic residues" evidence="11">
    <location>
        <begin position="99"/>
        <end position="109"/>
    </location>
</feature>
<feature type="region of interest" description="Disordered" evidence="11">
    <location>
        <begin position="1120"/>
        <end position="1178"/>
    </location>
</feature>
<sequence>MSGVEDTQKSRRKYKAPYTAANPIPTISHYREEKQKRKAQAGITDEDEVADEPGRIHRTLDALVKGRSTTPPPEVDEGAKQHYQPENKNFDQVQAQQEEGQEDLEDEDAQQQLNAKENEEDGAKDTSQAVGASDPKERRKQMQKRKGDRAEREVTDPITHLPVVIHDFTVRDIEKAPQNEPPPDAEWRSARGTKNAAKSRERLGQEQEELQEEHNGMEQLFPPPDFDAVREAMVQKFQQALTVGVGIVTSTLVVMLLAVPEKVSFILPIFVMLSIGVVAGMRQWLNNKASDAWETEVWEAERRQGKEMSKSKTPESTQWLNSLLSSIWPLVNPDLFTSLADTLEDVMQASLPKLVRMVSVNDIGQGSEAIRILGIRWLPTGAAAKSVANDGKLVSAHDRGDTEDGSKAGAHDHAEEKAAGKQEDENQNVSDGMEAEEGDFVNMEVAFAYRARSTAKSLATRAKNAHLYLEFYLPSNIKFPVWVELHGVVGTIRVRFQLTPDPPFFSLCTFTFLGQPKVDVSCVPLTKRGLDIMDLPLLSNFVQSSVDAAVAEYVAPKSLSLDLKEMLVGDDFKKDTSARGVMLVRIKRAFGFKEGDSSMPGFKDGSSDPFISVGWAKFGKPMWSTRIIKSEMEPSWDETAYVLVTPQELDVDENLRVQLWDSDRFTADDDLGRIEVDLKELMRNPNSNGRMWDRQDGFRSLTAGEGMPGQLEWSVGYYSKVRILDSQLAEQTADPDVKNMDQLKQKVYEDGERKLREAKKDESSEIEQQKKQDLKEHQDALLISCPPPEEYPSGILSIQIHQITGLEVEKPTKGAADQKDSASDEEEEGDDLPSAYCTVILNHKKIYRTRTKPKNSKPFFNASTERFISDWRAAEIHISVRDARVHEDDPLLGVVHLQLGELLSRQAQVNGFFPLAGGIGFGRVRLSMMFRSVQLQAPPQAIGWQYGTVDLQPKFSSQDLPEDLHGLSVKVKTSLGKAKFKGQGRDGESGAAIWKTKHGKSVALAVRKRYASNVTFEWRSHSAFSDHMAAFAVLWLKDIADDEDQTVSLPVWKNGNFERASNNVLETCGDKVGTIDVHIKFWPGLSGYHSKIASGDIHVAQVMEVLDAAEDNDQVNEEEAIGTEDHEDGYDSSSSSSSSSEDEDGSKFEKDGRRGPMDQLQDYKSHRKQLHRRNRGLMQWKGPRTAYWLKRKFEHGGQSISDVFNHHTREPGIETEV</sequence>
<dbReference type="InterPro" id="IPR031468">
    <property type="entry name" value="SMP_LBD"/>
</dbReference>
<feature type="compositionally biased region" description="Basic and acidic residues" evidence="11">
    <location>
        <begin position="77"/>
        <end position="89"/>
    </location>
</feature>
<dbReference type="AlphaFoldDB" id="A0A6A6NTP9"/>
<reference evidence="15" key="1">
    <citation type="journal article" date="2020" name="Stud. Mycol.">
        <title>101 Dothideomycetes genomes: a test case for predicting lifestyles and emergence of pathogens.</title>
        <authorList>
            <person name="Haridas S."/>
            <person name="Albert R."/>
            <person name="Binder M."/>
            <person name="Bloem J."/>
            <person name="Labutti K."/>
            <person name="Salamov A."/>
            <person name="Andreopoulos B."/>
            <person name="Baker S."/>
            <person name="Barry K."/>
            <person name="Bills G."/>
            <person name="Bluhm B."/>
            <person name="Cannon C."/>
            <person name="Castanera R."/>
            <person name="Culley D."/>
            <person name="Daum C."/>
            <person name="Ezra D."/>
            <person name="Gonzalez J."/>
            <person name="Henrissat B."/>
            <person name="Kuo A."/>
            <person name="Liang C."/>
            <person name="Lipzen A."/>
            <person name="Lutzoni F."/>
            <person name="Magnuson J."/>
            <person name="Mondo S."/>
            <person name="Nolan M."/>
            <person name="Ohm R."/>
            <person name="Pangilinan J."/>
            <person name="Park H.-J."/>
            <person name="Ramirez L."/>
            <person name="Alfaro M."/>
            <person name="Sun H."/>
            <person name="Tritt A."/>
            <person name="Yoshinaga Y."/>
            <person name="Zwiers L.-H."/>
            <person name="Turgeon B."/>
            <person name="Goodwin S."/>
            <person name="Spatafora J."/>
            <person name="Crous P."/>
            <person name="Grigoriev I."/>
        </authorList>
    </citation>
    <scope>NUCLEOTIDE SEQUENCE</scope>
    <source>
        <strain evidence="15">ATCC 16933</strain>
    </source>
</reference>
<feature type="compositionally biased region" description="Basic residues" evidence="11">
    <location>
        <begin position="1165"/>
        <end position="1175"/>
    </location>
</feature>
<dbReference type="InterPro" id="IPR037765">
    <property type="entry name" value="C2B_Tricalbin"/>
</dbReference>
<dbReference type="CDD" id="cd04041">
    <property type="entry name" value="C2A_fungal"/>
    <property type="match status" value="1"/>
</dbReference>
<feature type="compositionally biased region" description="Basic and acidic residues" evidence="11">
    <location>
        <begin position="1145"/>
        <end position="1164"/>
    </location>
</feature>
<protein>
    <submittedName>
        <fullName evidence="15">Meiotically up-regulated gene 190 protein</fullName>
    </submittedName>
</protein>
<evidence type="ECO:0000256" key="11">
    <source>
        <dbReference type="SAM" id="MobiDB-lite"/>
    </source>
</evidence>